<keyword evidence="2" id="KW-1185">Reference proteome</keyword>
<dbReference type="Proteomes" id="UP000440694">
    <property type="component" value="Unassembled WGS sequence"/>
</dbReference>
<organism evidence="1 2">
    <name type="scientific">Hyphomicrobium album</name>
    <dbReference type="NCBI Taxonomy" id="2665159"/>
    <lineage>
        <taxon>Bacteria</taxon>
        <taxon>Pseudomonadati</taxon>
        <taxon>Pseudomonadota</taxon>
        <taxon>Alphaproteobacteria</taxon>
        <taxon>Hyphomicrobiales</taxon>
        <taxon>Hyphomicrobiaceae</taxon>
        <taxon>Hyphomicrobium</taxon>
    </lineage>
</organism>
<evidence type="ECO:0000313" key="1">
    <source>
        <dbReference type="EMBL" id="MTD95982.1"/>
    </source>
</evidence>
<comment type="caution">
    <text evidence="1">The sequence shown here is derived from an EMBL/GenBank/DDBJ whole genome shotgun (WGS) entry which is preliminary data.</text>
</comment>
<proteinExistence type="predicted"/>
<protein>
    <submittedName>
        <fullName evidence="1">Uncharacterized protein</fullName>
    </submittedName>
</protein>
<dbReference type="AlphaFoldDB" id="A0A6I3KQ85"/>
<reference evidence="1 2" key="1">
    <citation type="submission" date="2019-11" db="EMBL/GenBank/DDBJ databases">
        <title>Identification of a novel strain.</title>
        <authorList>
            <person name="Xu Q."/>
            <person name="Wang G."/>
        </authorList>
    </citation>
    <scope>NUCLEOTIDE SEQUENCE [LARGE SCALE GENOMIC DNA]</scope>
    <source>
        <strain evidence="2">xq</strain>
    </source>
</reference>
<evidence type="ECO:0000313" key="2">
    <source>
        <dbReference type="Proteomes" id="UP000440694"/>
    </source>
</evidence>
<accession>A0A6I3KQ85</accession>
<gene>
    <name evidence="1" type="ORF">GIW81_16710</name>
</gene>
<name>A0A6I3KQ85_9HYPH</name>
<dbReference type="RefSeq" id="WP_154740461.1">
    <property type="nucleotide sequence ID" value="NZ_WMBQ01000002.1"/>
</dbReference>
<dbReference type="EMBL" id="WMBQ01000002">
    <property type="protein sequence ID" value="MTD95982.1"/>
    <property type="molecule type" value="Genomic_DNA"/>
</dbReference>
<sequence length="196" mass="21101">MTTGATMMRRLFNRVLRRGRSPRELFVHEDDWGQIEVLPAACAAWCEAEIARIDHFARDHASPDGTGWTDMYVRSVAPVPLESVRIPFDAAADVIGARLPAFEIVSSGTLSSPEPVPHVRGFGPAANTGAVLVGDKTRAHVAMIALVMNGSRGELDALLAALAQLPFSATLLIVDWPRGHVVPLGDRNAIARYADA</sequence>